<proteinExistence type="predicted"/>
<sequence length="51" mass="5891">MSNGIEYETSENTKSQLLSFGISWIRPYTEDNESQTCDATDVSVIRFRQRS</sequence>
<reference evidence="1" key="1">
    <citation type="submission" date="2021-03" db="EMBL/GenBank/DDBJ databases">
        <title>Antimicrobial resistance genes in bacteria isolated from Japanese honey, and their potential for conferring macrolide and lincosamide resistance in the American foulbrood pathogen Paenibacillus larvae.</title>
        <authorList>
            <person name="Okamoto M."/>
            <person name="Kumagai M."/>
            <person name="Kanamori H."/>
            <person name="Takamatsu D."/>
        </authorList>
    </citation>
    <scope>NUCLEOTIDE SEQUENCE</scope>
    <source>
        <strain evidence="1">J43TS3</strain>
    </source>
</reference>
<gene>
    <name evidence="1" type="ORF">J43TS3_31880</name>
</gene>
<name>A0A919X9N4_9BACI</name>
<accession>A0A919X9N4</accession>
<evidence type="ECO:0000313" key="2">
    <source>
        <dbReference type="Proteomes" id="UP000676917"/>
    </source>
</evidence>
<protein>
    <submittedName>
        <fullName evidence="1">Uncharacterized protein</fullName>
    </submittedName>
</protein>
<evidence type="ECO:0000313" key="1">
    <source>
        <dbReference type="EMBL" id="GIO28577.1"/>
    </source>
</evidence>
<organism evidence="1 2">
    <name type="scientific">Ornithinibacillus bavariensis</name>
    <dbReference type="NCBI Taxonomy" id="545502"/>
    <lineage>
        <taxon>Bacteria</taxon>
        <taxon>Bacillati</taxon>
        <taxon>Bacillota</taxon>
        <taxon>Bacilli</taxon>
        <taxon>Bacillales</taxon>
        <taxon>Bacillaceae</taxon>
        <taxon>Ornithinibacillus</taxon>
    </lineage>
</organism>
<keyword evidence="2" id="KW-1185">Reference proteome</keyword>
<comment type="caution">
    <text evidence="1">The sequence shown here is derived from an EMBL/GenBank/DDBJ whole genome shotgun (WGS) entry which is preliminary data.</text>
</comment>
<dbReference type="Proteomes" id="UP000676917">
    <property type="component" value="Unassembled WGS sequence"/>
</dbReference>
<dbReference type="EMBL" id="BORP01000007">
    <property type="protein sequence ID" value="GIO28577.1"/>
    <property type="molecule type" value="Genomic_DNA"/>
</dbReference>
<dbReference type="AlphaFoldDB" id="A0A919X9N4"/>